<keyword evidence="2" id="KW-1185">Reference proteome</keyword>
<proteinExistence type="predicted"/>
<dbReference type="EMBL" id="JAZHXJ010000619">
    <property type="protein sequence ID" value="KAL1855750.1"/>
    <property type="molecule type" value="Genomic_DNA"/>
</dbReference>
<organism evidence="1 2">
    <name type="scientific">Phialemonium thermophilum</name>
    <dbReference type="NCBI Taxonomy" id="223376"/>
    <lineage>
        <taxon>Eukaryota</taxon>
        <taxon>Fungi</taxon>
        <taxon>Dikarya</taxon>
        <taxon>Ascomycota</taxon>
        <taxon>Pezizomycotina</taxon>
        <taxon>Sordariomycetes</taxon>
        <taxon>Sordariomycetidae</taxon>
        <taxon>Cephalothecales</taxon>
        <taxon>Cephalothecaceae</taxon>
        <taxon>Phialemonium</taxon>
    </lineage>
</organism>
<evidence type="ECO:0000313" key="1">
    <source>
        <dbReference type="EMBL" id="KAL1855750.1"/>
    </source>
</evidence>
<accession>A0ABR3W8A1</accession>
<sequence>MLDTRKSIMLRPRFEDRPCVLPRPSSVSSCVSFFRDRTQSPSVSGFSQPLNHVFSRFDANLGGTSLPLAFWSSSTTSKRLSSLQQGERVGNPQVFISRPLTYTCLIWSCREHNSGGLAQQ</sequence>
<dbReference type="Proteomes" id="UP001586593">
    <property type="component" value="Unassembled WGS sequence"/>
</dbReference>
<evidence type="ECO:0000313" key="2">
    <source>
        <dbReference type="Proteomes" id="UP001586593"/>
    </source>
</evidence>
<comment type="caution">
    <text evidence="1">The sequence shown here is derived from an EMBL/GenBank/DDBJ whole genome shotgun (WGS) entry which is preliminary data.</text>
</comment>
<reference evidence="1 2" key="1">
    <citation type="journal article" date="2024" name="Commun. Biol.">
        <title>Comparative genomic analysis of thermophilic fungi reveals convergent evolutionary adaptations and gene losses.</title>
        <authorList>
            <person name="Steindorff A.S."/>
            <person name="Aguilar-Pontes M.V."/>
            <person name="Robinson A.J."/>
            <person name="Andreopoulos B."/>
            <person name="LaButti K."/>
            <person name="Kuo A."/>
            <person name="Mondo S."/>
            <person name="Riley R."/>
            <person name="Otillar R."/>
            <person name="Haridas S."/>
            <person name="Lipzen A."/>
            <person name="Grimwood J."/>
            <person name="Schmutz J."/>
            <person name="Clum A."/>
            <person name="Reid I.D."/>
            <person name="Moisan M.C."/>
            <person name="Butler G."/>
            <person name="Nguyen T.T.M."/>
            <person name="Dewar K."/>
            <person name="Conant G."/>
            <person name="Drula E."/>
            <person name="Henrissat B."/>
            <person name="Hansel C."/>
            <person name="Singer S."/>
            <person name="Hutchinson M.I."/>
            <person name="de Vries R.P."/>
            <person name="Natvig D.O."/>
            <person name="Powell A.J."/>
            <person name="Tsang A."/>
            <person name="Grigoriev I.V."/>
        </authorList>
    </citation>
    <scope>NUCLEOTIDE SEQUENCE [LARGE SCALE GENOMIC DNA]</scope>
    <source>
        <strain evidence="1 2">ATCC 24622</strain>
    </source>
</reference>
<name>A0ABR3W8A1_9PEZI</name>
<gene>
    <name evidence="1" type="ORF">VTK73DRAFT_8515</name>
</gene>
<protein>
    <submittedName>
        <fullName evidence="1">Uncharacterized protein</fullName>
    </submittedName>
</protein>